<name>A0AAU9CR02_9BACT</name>
<evidence type="ECO:0008006" key="5">
    <source>
        <dbReference type="Google" id="ProtNLM"/>
    </source>
</evidence>
<dbReference type="KEGG" id="fax:FUAX_12910"/>
<dbReference type="SUPFAM" id="SSF54060">
    <property type="entry name" value="His-Me finger endonucleases"/>
    <property type="match status" value="2"/>
</dbReference>
<dbReference type="InterPro" id="IPR010902">
    <property type="entry name" value="NUMOD4"/>
</dbReference>
<reference evidence="3 4" key="1">
    <citation type="submission" date="2021-12" db="EMBL/GenBank/DDBJ databases">
        <title>Genome sequencing of bacteria with rrn-lacking chromosome and rrn-plasmid.</title>
        <authorList>
            <person name="Anda M."/>
            <person name="Iwasaki W."/>
        </authorList>
    </citation>
    <scope>NUCLEOTIDE SEQUENCE [LARGE SCALE GENOMIC DNA]</scope>
    <source>
        <strain evidence="3 4">DSM 100852</strain>
    </source>
</reference>
<dbReference type="Pfam" id="PF07463">
    <property type="entry name" value="NUMOD4"/>
    <property type="match status" value="2"/>
</dbReference>
<feature type="domain" description="HNH nuclease" evidence="2">
    <location>
        <begin position="73"/>
        <end position="115"/>
    </location>
</feature>
<feature type="domain" description="NUMOD4" evidence="1">
    <location>
        <begin position="6"/>
        <end position="41"/>
    </location>
</feature>
<sequence length="306" mass="36121">MRKIKEVWKRIRLHPSTKGKMRTRYEVSNLGRIRSIRQGTEPYVLQLGQIGGYLVFNMTVIITEEGERVKRNRYLHRIVAEYFCKDFDPDKVVIHLDHNKLNNDFRNLECVSHQEAIAHRKSVEDLPDQFITLNKLPEPDFEDLPVHRIKQEDEVFKLMEGYGRYEISNKGRIRKKPGRDKLGRRSRGHNMEMKQRIHPKENFYFLDLINDLGKRVTVYPHKEVAKAFCINVLPGDRTVVVHLDGDTLNNNSSNLDWATYSEAIKLQFKQGKKNNYKVWEKRKKLYRNGFKPKKKDEGKSSLKVAD</sequence>
<dbReference type="InterPro" id="IPR044925">
    <property type="entry name" value="His-Me_finger_sf"/>
</dbReference>
<dbReference type="Pfam" id="PF13392">
    <property type="entry name" value="HNH_3"/>
    <property type="match status" value="1"/>
</dbReference>
<evidence type="ECO:0000259" key="2">
    <source>
        <dbReference type="Pfam" id="PF13392"/>
    </source>
</evidence>
<dbReference type="GO" id="GO:0016788">
    <property type="term" value="F:hydrolase activity, acting on ester bonds"/>
    <property type="evidence" value="ECO:0007669"/>
    <property type="project" value="InterPro"/>
</dbReference>
<dbReference type="EMBL" id="AP025314">
    <property type="protein sequence ID" value="BDD08859.1"/>
    <property type="molecule type" value="Genomic_DNA"/>
</dbReference>
<accession>A0AAU9CR02</accession>
<proteinExistence type="predicted"/>
<dbReference type="InterPro" id="IPR003615">
    <property type="entry name" value="HNH_nuc"/>
</dbReference>
<protein>
    <recommendedName>
        <fullName evidence="5">HNH endonuclease</fullName>
    </recommendedName>
</protein>
<dbReference type="AlphaFoldDB" id="A0AAU9CR02"/>
<dbReference type="RefSeq" id="WP_338394089.1">
    <property type="nucleotide sequence ID" value="NZ_AP025314.1"/>
</dbReference>
<feature type="domain" description="NUMOD4" evidence="1">
    <location>
        <begin position="155"/>
        <end position="207"/>
    </location>
</feature>
<evidence type="ECO:0000259" key="1">
    <source>
        <dbReference type="Pfam" id="PF07463"/>
    </source>
</evidence>
<dbReference type="Gene3D" id="3.90.75.20">
    <property type="match status" value="2"/>
</dbReference>
<keyword evidence="4" id="KW-1185">Reference proteome</keyword>
<dbReference type="Proteomes" id="UP001348817">
    <property type="component" value="Chromosome"/>
</dbReference>
<organism evidence="3 4">
    <name type="scientific">Fulvitalea axinellae</name>
    <dbReference type="NCBI Taxonomy" id="1182444"/>
    <lineage>
        <taxon>Bacteria</taxon>
        <taxon>Pseudomonadati</taxon>
        <taxon>Bacteroidota</taxon>
        <taxon>Cytophagia</taxon>
        <taxon>Cytophagales</taxon>
        <taxon>Persicobacteraceae</taxon>
        <taxon>Fulvitalea</taxon>
    </lineage>
</organism>
<gene>
    <name evidence="3" type="ORF">FUAX_12910</name>
</gene>
<evidence type="ECO:0000313" key="3">
    <source>
        <dbReference type="EMBL" id="BDD08859.1"/>
    </source>
</evidence>
<evidence type="ECO:0000313" key="4">
    <source>
        <dbReference type="Proteomes" id="UP001348817"/>
    </source>
</evidence>